<feature type="compositionally biased region" description="Polar residues" evidence="1">
    <location>
        <begin position="55"/>
        <end position="70"/>
    </location>
</feature>
<proteinExistence type="predicted"/>
<dbReference type="InterPro" id="IPR013087">
    <property type="entry name" value="Znf_C2H2_type"/>
</dbReference>
<feature type="compositionally biased region" description="Basic and acidic residues" evidence="1">
    <location>
        <begin position="1"/>
        <end position="24"/>
    </location>
</feature>
<dbReference type="Proteomes" id="UP000270296">
    <property type="component" value="Unassembled WGS sequence"/>
</dbReference>
<gene>
    <name evidence="3" type="ORF">SBAD_LOCUS8419</name>
</gene>
<sequence length="211" mass="23667">MESKPQDQLDDDQRKCEDHGEVSRRTRCFKGTRRKFSVLVPPVPVKPKTDDETSGRQSGLTQQQNDSESQPILVVLPEGVEDEGSEVPVKRRRGQSSKTEVQRTFLAEMAQLPMIERMASNENCDLVNKHCLAGACRRQFNTFEELAYHLSMSHHRSQQGPSTVQCLVCGREEEAYLALLLHLLSDHADVAPRAGDSPVVQAATSKRKNVE</sequence>
<organism evidence="5">
    <name type="scientific">Soboliphyme baturini</name>
    <dbReference type="NCBI Taxonomy" id="241478"/>
    <lineage>
        <taxon>Eukaryota</taxon>
        <taxon>Metazoa</taxon>
        <taxon>Ecdysozoa</taxon>
        <taxon>Nematoda</taxon>
        <taxon>Enoplea</taxon>
        <taxon>Dorylaimia</taxon>
        <taxon>Dioctophymatida</taxon>
        <taxon>Dioctophymatoidea</taxon>
        <taxon>Soboliphymatidae</taxon>
        <taxon>Soboliphyme</taxon>
    </lineage>
</organism>
<reference evidence="5" key="1">
    <citation type="submission" date="2016-06" db="UniProtKB">
        <authorList>
            <consortium name="WormBaseParasite"/>
        </authorList>
    </citation>
    <scope>IDENTIFICATION</scope>
</reference>
<dbReference type="OrthoDB" id="5846646at2759"/>
<dbReference type="WBParaSite" id="SBAD_0000872901-mRNA-1">
    <property type="protein sequence ID" value="SBAD_0000872901-mRNA-1"/>
    <property type="gene ID" value="SBAD_0000872901"/>
</dbReference>
<evidence type="ECO:0000313" key="3">
    <source>
        <dbReference type="EMBL" id="VDP17029.1"/>
    </source>
</evidence>
<dbReference type="EMBL" id="UZAM01011572">
    <property type="protein sequence ID" value="VDP17029.1"/>
    <property type="molecule type" value="Genomic_DNA"/>
</dbReference>
<feature type="region of interest" description="Disordered" evidence="1">
    <location>
        <begin position="1"/>
        <end position="26"/>
    </location>
</feature>
<dbReference type="PROSITE" id="PS00028">
    <property type="entry name" value="ZINC_FINGER_C2H2_1"/>
    <property type="match status" value="1"/>
</dbReference>
<name>A0A183IXS1_9BILA</name>
<feature type="region of interest" description="Disordered" evidence="1">
    <location>
        <begin position="39"/>
        <end position="100"/>
    </location>
</feature>
<feature type="domain" description="C2H2-type" evidence="2">
    <location>
        <begin position="131"/>
        <end position="155"/>
    </location>
</feature>
<reference evidence="3 4" key="2">
    <citation type="submission" date="2018-11" db="EMBL/GenBank/DDBJ databases">
        <authorList>
            <consortium name="Pathogen Informatics"/>
        </authorList>
    </citation>
    <scope>NUCLEOTIDE SEQUENCE [LARGE SCALE GENOMIC DNA]</scope>
</reference>
<evidence type="ECO:0000313" key="5">
    <source>
        <dbReference type="WBParaSite" id="SBAD_0000872901-mRNA-1"/>
    </source>
</evidence>
<protein>
    <submittedName>
        <fullName evidence="5">C2H2-type domain-containing protein</fullName>
    </submittedName>
</protein>
<keyword evidence="4" id="KW-1185">Reference proteome</keyword>
<accession>A0A183IXS1</accession>
<evidence type="ECO:0000313" key="4">
    <source>
        <dbReference type="Proteomes" id="UP000270296"/>
    </source>
</evidence>
<evidence type="ECO:0000259" key="2">
    <source>
        <dbReference type="PROSITE" id="PS00028"/>
    </source>
</evidence>
<evidence type="ECO:0000256" key="1">
    <source>
        <dbReference type="SAM" id="MobiDB-lite"/>
    </source>
</evidence>
<dbReference type="AlphaFoldDB" id="A0A183IXS1"/>